<evidence type="ECO:0000256" key="15">
    <source>
        <dbReference type="PIRNR" id="PIRNR000604"/>
    </source>
</evidence>
<evidence type="ECO:0000256" key="5">
    <source>
        <dbReference type="ARBA" id="ARBA00022679"/>
    </source>
</evidence>
<dbReference type="InterPro" id="IPR000719">
    <property type="entry name" value="Prot_kinase_dom"/>
</dbReference>
<keyword evidence="12" id="KW-0472">Membrane</keyword>
<dbReference type="PROSITE" id="PS00107">
    <property type="entry name" value="PROTEIN_KINASE_ATP"/>
    <property type="match status" value="1"/>
</dbReference>
<keyword evidence="23" id="KW-1185">Reference proteome</keyword>
<comment type="subcellular location">
    <subcellularLocation>
        <location evidence="1">Cell membrane</location>
    </subcellularLocation>
    <subcellularLocation>
        <location evidence="2">Cytoplasm</location>
    </subcellularLocation>
</comment>
<feature type="domain" description="SH2" evidence="20">
    <location>
        <begin position="163"/>
        <end position="254"/>
    </location>
</feature>
<dbReference type="SMART" id="SM00252">
    <property type="entry name" value="SH2"/>
    <property type="match status" value="2"/>
</dbReference>
<keyword evidence="6" id="KW-0677">Repeat</keyword>
<dbReference type="CDD" id="cd09938">
    <property type="entry name" value="SH2_N-SH2_Zap70_Syk_like"/>
    <property type="match status" value="1"/>
</dbReference>
<evidence type="ECO:0000256" key="6">
    <source>
        <dbReference type="ARBA" id="ARBA00022737"/>
    </source>
</evidence>
<evidence type="ECO:0000256" key="13">
    <source>
        <dbReference type="ARBA" id="ARBA00023137"/>
    </source>
</evidence>
<feature type="domain" description="Protein kinase" evidence="21">
    <location>
        <begin position="342"/>
        <end position="583"/>
    </location>
</feature>
<dbReference type="PANTHER" id="PTHR24418">
    <property type="entry name" value="TYROSINE-PROTEIN KINASE"/>
    <property type="match status" value="1"/>
</dbReference>
<feature type="binding site" evidence="17 19">
    <location>
        <position position="373"/>
    </location>
    <ligand>
        <name>ATP</name>
        <dbReference type="ChEBI" id="CHEBI:30616"/>
    </ligand>
</feature>
<dbReference type="OMA" id="ACPNTSA"/>
<keyword evidence="11 18" id="KW-0727">SH2 domain</keyword>
<dbReference type="InterPro" id="IPR000980">
    <property type="entry name" value="SH2"/>
</dbReference>
<dbReference type="GO" id="GO:0045582">
    <property type="term" value="P:positive regulation of T cell differentiation"/>
    <property type="evidence" value="ECO:0007669"/>
    <property type="project" value="Ensembl"/>
</dbReference>
<evidence type="ECO:0000256" key="19">
    <source>
        <dbReference type="PROSITE-ProRule" id="PRU10141"/>
    </source>
</evidence>
<dbReference type="GO" id="GO:0042101">
    <property type="term" value="C:T cell receptor complex"/>
    <property type="evidence" value="ECO:0007669"/>
    <property type="project" value="Ensembl"/>
</dbReference>
<keyword evidence="10" id="KW-0391">Immunity</keyword>
<evidence type="ECO:0000256" key="14">
    <source>
        <dbReference type="ARBA" id="ARBA00051245"/>
    </source>
</evidence>
<dbReference type="Gene3D" id="3.30.200.20">
    <property type="entry name" value="Phosphorylase Kinase, domain 1"/>
    <property type="match status" value="1"/>
</dbReference>
<comment type="similarity">
    <text evidence="15">Belongs to the protein kinase superfamily. Tyr protein kinase family. SYK/ZAP-70 subfamily.</text>
</comment>
<reference evidence="22" key="2">
    <citation type="submission" date="2025-09" db="UniProtKB">
        <authorList>
            <consortium name="Ensembl"/>
        </authorList>
    </citation>
    <scope>IDENTIFICATION</scope>
</reference>
<keyword evidence="4" id="KW-0963">Cytoplasm</keyword>
<dbReference type="GO" id="GO:0043410">
    <property type="term" value="P:positive regulation of MAPK cascade"/>
    <property type="evidence" value="ECO:0007669"/>
    <property type="project" value="Ensembl"/>
</dbReference>
<dbReference type="AlphaFoldDB" id="A0A8C6V962"/>
<feature type="active site" description="Proton acceptor" evidence="16">
    <location>
        <position position="465"/>
    </location>
</feature>
<dbReference type="Gene3D" id="1.10.930.10">
    <property type="entry name" value="Syk Kinase, Chain A, domain 2"/>
    <property type="match status" value="1"/>
</dbReference>
<evidence type="ECO:0000256" key="8">
    <source>
        <dbReference type="ARBA" id="ARBA00022777"/>
    </source>
</evidence>
<gene>
    <name evidence="22" type="primary">ZAP70</name>
</gene>
<dbReference type="InterPro" id="IPR023420">
    <property type="entry name" value="Kinase_SYK/ZAP-70_inter-SH2_sf"/>
</dbReference>
<reference evidence="22" key="1">
    <citation type="submission" date="2025-08" db="UniProtKB">
        <authorList>
            <consortium name="Ensembl"/>
        </authorList>
    </citation>
    <scope>IDENTIFICATION</scope>
</reference>
<evidence type="ECO:0000256" key="18">
    <source>
        <dbReference type="PROSITE-ProRule" id="PRU00191"/>
    </source>
</evidence>
<proteinExistence type="inferred from homology"/>
<evidence type="ECO:0000256" key="2">
    <source>
        <dbReference type="ARBA" id="ARBA00004496"/>
    </source>
</evidence>
<dbReference type="Pfam" id="PF00017">
    <property type="entry name" value="SH2"/>
    <property type="match status" value="2"/>
</dbReference>
<dbReference type="Gene3D" id="3.30.505.10">
    <property type="entry name" value="SH2 domain"/>
    <property type="match status" value="2"/>
</dbReference>
<dbReference type="Gene3D" id="1.10.510.10">
    <property type="entry name" value="Transferase(Phosphotransferase) domain 1"/>
    <property type="match status" value="1"/>
</dbReference>
<dbReference type="Proteomes" id="UP000694559">
    <property type="component" value="Unplaced"/>
</dbReference>
<dbReference type="InterPro" id="IPR020635">
    <property type="entry name" value="Tyr_kinase_cat_dom"/>
</dbReference>
<dbReference type="GO" id="GO:0045059">
    <property type="term" value="P:positive thymic T cell selection"/>
    <property type="evidence" value="ECO:0007669"/>
    <property type="project" value="Ensembl"/>
</dbReference>
<dbReference type="PIRSF" id="PIRSF000604">
    <property type="entry name" value="TyrPK_SYK"/>
    <property type="match status" value="1"/>
</dbReference>
<dbReference type="GO" id="GO:0004715">
    <property type="term" value="F:non-membrane spanning protein tyrosine kinase activity"/>
    <property type="evidence" value="ECO:0007669"/>
    <property type="project" value="UniProtKB-EC"/>
</dbReference>
<evidence type="ECO:0000256" key="7">
    <source>
        <dbReference type="ARBA" id="ARBA00022741"/>
    </source>
</evidence>
<keyword evidence="13 15" id="KW-0829">Tyrosine-protein kinase</keyword>
<feature type="binding site" evidence="17">
    <location>
        <begin position="348"/>
        <end position="356"/>
    </location>
    <ligand>
        <name>ATP</name>
        <dbReference type="ChEBI" id="CHEBI:30616"/>
    </ligand>
</feature>
<keyword evidence="8 15" id="KW-0418">Kinase</keyword>
<dbReference type="SUPFAM" id="SSF55550">
    <property type="entry name" value="SH2 domain"/>
    <property type="match status" value="2"/>
</dbReference>
<keyword evidence="7 15" id="KW-0547">Nucleotide-binding</keyword>
<evidence type="ECO:0000256" key="1">
    <source>
        <dbReference type="ARBA" id="ARBA00004236"/>
    </source>
</evidence>
<dbReference type="SUPFAM" id="SSF56112">
    <property type="entry name" value="Protein kinase-like (PK-like)"/>
    <property type="match status" value="1"/>
</dbReference>
<evidence type="ECO:0000256" key="11">
    <source>
        <dbReference type="ARBA" id="ARBA00022999"/>
    </source>
</evidence>
<dbReference type="GO" id="GO:0035556">
    <property type="term" value="P:intracellular signal transduction"/>
    <property type="evidence" value="ECO:0007669"/>
    <property type="project" value="InterPro"/>
</dbReference>
<dbReference type="PRINTS" id="PR00109">
    <property type="entry name" value="TYRKINASE"/>
</dbReference>
<dbReference type="GO" id="GO:0006955">
    <property type="term" value="P:immune response"/>
    <property type="evidence" value="ECO:0007669"/>
    <property type="project" value="Ensembl"/>
</dbReference>
<dbReference type="PROSITE" id="PS00109">
    <property type="entry name" value="PROTEIN_KINASE_TYR"/>
    <property type="match status" value="1"/>
</dbReference>
<sequence>MPNPAAHLPFYFGSISRSDAEEHLKLAGMSDGLFLLRQCLRNLGGYVLSVVHNIQFHHYPIERQMNGTFAISGGKAHCGPEELCEFYSKDADGLCCALKKPCNRPNGLEPQLGIFDNIRENMVREYVRQTWNLEGENLEVAIISQTPQVEKLLATTAHEKMPWYHGPISREQAETRLYSGALPDGKFLLRQKKEQGTYALSLVYGKTVYHYRIGQAKSGKFSLEEGTKFDTLWQLVEYLKLKPDGLICYLKESTPNPEMQSGKILTSLLYLRKGLASLVISFPGGFSNMKPTINLLYFLGGGIGAGKKTRILPMDTSCYESPYSDPEELKDRKLFLKRSSLMIDEVDLGEGNFGCVRKGVYKMRKKQIDVAIKMLKDGNGVVQQDEMMKEAQIMHQLDNPYIVRLIGVCHAEALMLVMEMASGGPLHKFLSSKKDEVPVNNVVELMHQVSIGMKYLEEKNFVHRDLAARNVLLVNQHYAKISDFGLSKALAADDSYYMAKTTGKWPLKWYAPECILFRKFSSKSDVWSYGVTMWEAFSYGQKPYKRMKGPEVMAFLEEGKRMECPSSCPEEMYKLMNLCWTYK</sequence>
<feature type="domain" description="SH2" evidence="20">
    <location>
        <begin position="10"/>
        <end position="102"/>
    </location>
</feature>
<dbReference type="Pfam" id="PF07714">
    <property type="entry name" value="PK_Tyr_Ser-Thr"/>
    <property type="match status" value="1"/>
</dbReference>
<dbReference type="Ensembl" id="ENSNNAT00000001534.1">
    <property type="protein sequence ID" value="ENSNNAP00000001455.1"/>
    <property type="gene ID" value="ENSNNAG00000000997.1"/>
</dbReference>
<dbReference type="SMART" id="SM00219">
    <property type="entry name" value="TyrKc"/>
    <property type="match status" value="1"/>
</dbReference>
<evidence type="ECO:0000259" key="20">
    <source>
        <dbReference type="PROSITE" id="PS50001"/>
    </source>
</evidence>
<dbReference type="GO" id="GO:0005524">
    <property type="term" value="F:ATP binding"/>
    <property type="evidence" value="ECO:0007669"/>
    <property type="project" value="UniProtKB-UniRule"/>
</dbReference>
<organism evidence="22 23">
    <name type="scientific">Naja naja</name>
    <name type="common">Indian cobra</name>
    <dbReference type="NCBI Taxonomy" id="35670"/>
    <lineage>
        <taxon>Eukaryota</taxon>
        <taxon>Metazoa</taxon>
        <taxon>Chordata</taxon>
        <taxon>Craniata</taxon>
        <taxon>Vertebrata</taxon>
        <taxon>Euteleostomi</taxon>
        <taxon>Lepidosauria</taxon>
        <taxon>Squamata</taxon>
        <taxon>Bifurcata</taxon>
        <taxon>Unidentata</taxon>
        <taxon>Episquamata</taxon>
        <taxon>Toxicofera</taxon>
        <taxon>Serpentes</taxon>
        <taxon>Colubroidea</taxon>
        <taxon>Elapidae</taxon>
        <taxon>Elapinae</taxon>
        <taxon>Naja</taxon>
    </lineage>
</organism>
<evidence type="ECO:0000256" key="4">
    <source>
        <dbReference type="ARBA" id="ARBA00022490"/>
    </source>
</evidence>
<dbReference type="InterPro" id="IPR017441">
    <property type="entry name" value="Protein_kinase_ATP_BS"/>
</dbReference>
<dbReference type="InterPro" id="IPR036860">
    <property type="entry name" value="SH2_dom_sf"/>
</dbReference>
<evidence type="ECO:0000256" key="12">
    <source>
        <dbReference type="ARBA" id="ARBA00023136"/>
    </source>
</evidence>
<accession>A0A8C6V962</accession>
<dbReference type="GO" id="GO:0045121">
    <property type="term" value="C:membrane raft"/>
    <property type="evidence" value="ECO:0007669"/>
    <property type="project" value="Ensembl"/>
</dbReference>
<dbReference type="GeneTree" id="ENSGT00940000159185"/>
<evidence type="ECO:0000256" key="16">
    <source>
        <dbReference type="PIRSR" id="PIRSR000604-1"/>
    </source>
</evidence>
<dbReference type="FunFam" id="3.30.505.10:FF:000031">
    <property type="entry name" value="Tyrosine-protein kinase"/>
    <property type="match status" value="1"/>
</dbReference>
<dbReference type="GO" id="GO:0005737">
    <property type="term" value="C:cytoplasm"/>
    <property type="evidence" value="ECO:0007669"/>
    <property type="project" value="UniProtKB-SubCell"/>
</dbReference>
<dbReference type="InterPro" id="IPR001245">
    <property type="entry name" value="Ser-Thr/Tyr_kinase_cat_dom"/>
</dbReference>
<dbReference type="PRINTS" id="PR00401">
    <property type="entry name" value="SH2DOMAIN"/>
</dbReference>
<evidence type="ECO:0000256" key="9">
    <source>
        <dbReference type="ARBA" id="ARBA00022840"/>
    </source>
</evidence>
<dbReference type="InterPro" id="IPR050198">
    <property type="entry name" value="Non-receptor_tyrosine_kinases"/>
</dbReference>
<dbReference type="FunFam" id="1.10.510.10:FF:000216">
    <property type="entry name" value="Tyrosine-protein kinase SYK"/>
    <property type="match status" value="1"/>
</dbReference>
<dbReference type="InterPro" id="IPR035838">
    <property type="entry name" value="SYK/ZAP-70_N_SH2"/>
</dbReference>
<dbReference type="InterPro" id="IPR011009">
    <property type="entry name" value="Kinase-like_dom_sf"/>
</dbReference>
<comment type="catalytic activity">
    <reaction evidence="14 15">
        <text>L-tyrosyl-[protein] + ATP = O-phospho-L-tyrosyl-[protein] + ADP + H(+)</text>
        <dbReference type="Rhea" id="RHEA:10596"/>
        <dbReference type="Rhea" id="RHEA-COMP:10136"/>
        <dbReference type="Rhea" id="RHEA-COMP:20101"/>
        <dbReference type="ChEBI" id="CHEBI:15378"/>
        <dbReference type="ChEBI" id="CHEBI:30616"/>
        <dbReference type="ChEBI" id="CHEBI:46858"/>
        <dbReference type="ChEBI" id="CHEBI:61978"/>
        <dbReference type="ChEBI" id="CHEBI:456216"/>
        <dbReference type="EC" id="2.7.10.2"/>
    </reaction>
</comment>
<dbReference type="GO" id="GO:0050852">
    <property type="term" value="P:T cell receptor signaling pathway"/>
    <property type="evidence" value="ECO:0007669"/>
    <property type="project" value="Ensembl"/>
</dbReference>
<dbReference type="PROSITE" id="PS50011">
    <property type="entry name" value="PROTEIN_KINASE_DOM"/>
    <property type="match status" value="1"/>
</dbReference>
<evidence type="ECO:0000259" key="21">
    <source>
        <dbReference type="PROSITE" id="PS50011"/>
    </source>
</evidence>
<keyword evidence="9 15" id="KW-0067">ATP-binding</keyword>
<dbReference type="InterPro" id="IPR008266">
    <property type="entry name" value="Tyr_kinase_AS"/>
</dbReference>
<protein>
    <recommendedName>
        <fullName evidence="15">Tyrosine-protein kinase</fullName>
        <ecNumber evidence="15">2.7.10.2</ecNumber>
    </recommendedName>
</protein>
<keyword evidence="3" id="KW-1003">Cell membrane</keyword>
<evidence type="ECO:0000313" key="22">
    <source>
        <dbReference type="Ensembl" id="ENSNNAP00000001455.1"/>
    </source>
</evidence>
<evidence type="ECO:0000256" key="3">
    <source>
        <dbReference type="ARBA" id="ARBA00022475"/>
    </source>
</evidence>
<keyword evidence="5 15" id="KW-0808">Transferase</keyword>
<dbReference type="PROSITE" id="PS50001">
    <property type="entry name" value="SH2"/>
    <property type="match status" value="2"/>
</dbReference>
<dbReference type="EC" id="2.7.10.2" evidence="15"/>
<evidence type="ECO:0000256" key="17">
    <source>
        <dbReference type="PIRSR" id="PIRSR000604-2"/>
    </source>
</evidence>
<dbReference type="InterPro" id="IPR012234">
    <property type="entry name" value="Tyr_kinase_non-rcpt_SYK/ZAP70"/>
</dbReference>
<evidence type="ECO:0000313" key="23">
    <source>
        <dbReference type="Proteomes" id="UP000694559"/>
    </source>
</evidence>
<name>A0A8C6V962_NAJNA</name>
<dbReference type="OrthoDB" id="535945at2759"/>
<evidence type="ECO:0000256" key="10">
    <source>
        <dbReference type="ARBA" id="ARBA00022859"/>
    </source>
</evidence>